<dbReference type="RefSeq" id="WP_167595124.1">
    <property type="nucleotide sequence ID" value="NZ_CP013234.1"/>
</dbReference>
<dbReference type="KEGG" id="cpra:CPter91_0341"/>
<accession>A0A127PY29</accession>
<dbReference type="EMBL" id="CP013234">
    <property type="protein sequence ID" value="AMP02740.1"/>
    <property type="molecule type" value="Genomic_DNA"/>
</dbReference>
<organism evidence="1 2">
    <name type="scientific">Collimonas pratensis</name>
    <dbReference type="NCBI Taxonomy" id="279113"/>
    <lineage>
        <taxon>Bacteria</taxon>
        <taxon>Pseudomonadati</taxon>
        <taxon>Pseudomonadota</taxon>
        <taxon>Betaproteobacteria</taxon>
        <taxon>Burkholderiales</taxon>
        <taxon>Oxalobacteraceae</taxon>
        <taxon>Collimonas</taxon>
    </lineage>
</organism>
<dbReference type="STRING" id="279113.CPter91_0341"/>
<proteinExistence type="predicted"/>
<dbReference type="Proteomes" id="UP000074561">
    <property type="component" value="Chromosome"/>
</dbReference>
<name>A0A127PY29_9BURK</name>
<protein>
    <submittedName>
        <fullName evidence="1">Uncharacterized protein</fullName>
    </submittedName>
</protein>
<gene>
    <name evidence="1" type="ORF">CPter91_0341</name>
</gene>
<sequence>MQRGDAAGDQIHAIPVPAKCEVEQALCSLISTSLAGLPIRLRVTKDTTNMKMDINPMQHVIGFLK</sequence>
<evidence type="ECO:0000313" key="2">
    <source>
        <dbReference type="Proteomes" id="UP000074561"/>
    </source>
</evidence>
<dbReference type="PATRIC" id="fig|279113.9.peg.347"/>
<reference evidence="1 2" key="1">
    <citation type="submission" date="2015-11" db="EMBL/GenBank/DDBJ databases">
        <title>Exploring the genomic traits of fungus-feeding bacterial genus Collimonas.</title>
        <authorList>
            <person name="Song C."/>
            <person name="Schmidt R."/>
            <person name="de Jager V."/>
            <person name="Krzyzanowska D."/>
            <person name="Jongedijk E."/>
            <person name="Cankar K."/>
            <person name="Beekwilder J."/>
            <person name="van Veen A."/>
            <person name="de Boer W."/>
            <person name="van Veen J.A."/>
            <person name="Garbeva P."/>
        </authorList>
    </citation>
    <scope>NUCLEOTIDE SEQUENCE [LARGE SCALE GENOMIC DNA]</scope>
    <source>
        <strain evidence="1 2">Ter91</strain>
    </source>
</reference>
<evidence type="ECO:0000313" key="1">
    <source>
        <dbReference type="EMBL" id="AMP02740.1"/>
    </source>
</evidence>
<dbReference type="AlphaFoldDB" id="A0A127PY29"/>